<dbReference type="InterPro" id="IPR028884">
    <property type="entry name" value="Trm82"/>
</dbReference>
<dbReference type="InterPro" id="IPR015943">
    <property type="entry name" value="WD40/YVTN_repeat-like_dom_sf"/>
</dbReference>
<dbReference type="GO" id="GO:0005829">
    <property type="term" value="C:cytosol"/>
    <property type="evidence" value="ECO:0007669"/>
    <property type="project" value="TreeGrafter"/>
</dbReference>
<comment type="pathway">
    <text evidence="6">tRNA modification; N(7)-methylguanine-tRNA biosynthesis.</text>
</comment>
<name>A0A9W8HEU7_9FUNG</name>
<keyword evidence="2 6" id="KW-0853">WD repeat</keyword>
<dbReference type="HAMAP" id="MF_03056">
    <property type="entry name" value="TRM82"/>
    <property type="match status" value="1"/>
</dbReference>
<keyword evidence="3 6" id="KW-0819">tRNA processing</keyword>
<evidence type="ECO:0000256" key="2">
    <source>
        <dbReference type="ARBA" id="ARBA00022574"/>
    </source>
</evidence>
<keyword evidence="4 6" id="KW-0677">Repeat</keyword>
<dbReference type="Gene3D" id="2.130.10.10">
    <property type="entry name" value="YVTN repeat-like/Quinoprotein amine dehydrogenase"/>
    <property type="match status" value="2"/>
</dbReference>
<evidence type="ECO:0000256" key="3">
    <source>
        <dbReference type="ARBA" id="ARBA00022694"/>
    </source>
</evidence>
<reference evidence="8" key="1">
    <citation type="submission" date="2022-07" db="EMBL/GenBank/DDBJ databases">
        <title>Phylogenomic reconstructions and comparative analyses of Kickxellomycotina fungi.</title>
        <authorList>
            <person name="Reynolds N.K."/>
            <person name="Stajich J.E."/>
            <person name="Barry K."/>
            <person name="Grigoriev I.V."/>
            <person name="Crous P."/>
            <person name="Smith M.E."/>
        </authorList>
    </citation>
    <scope>NUCLEOTIDE SEQUENCE</scope>
    <source>
        <strain evidence="8">NBRC 105414</strain>
    </source>
</reference>
<dbReference type="PANTHER" id="PTHR16288">
    <property type="entry name" value="WD40 REPEAT PROTEIN 4"/>
    <property type="match status" value="1"/>
</dbReference>
<evidence type="ECO:0000256" key="7">
    <source>
        <dbReference type="PROSITE-ProRule" id="PRU00221"/>
    </source>
</evidence>
<keyword evidence="9" id="KW-1185">Reference proteome</keyword>
<evidence type="ECO:0000256" key="4">
    <source>
        <dbReference type="ARBA" id="ARBA00022737"/>
    </source>
</evidence>
<dbReference type="AlphaFoldDB" id="A0A9W8HEU7"/>
<comment type="caution">
    <text evidence="8">The sequence shown here is derived from an EMBL/GenBank/DDBJ whole genome shotgun (WGS) entry which is preliminary data.</text>
</comment>
<evidence type="ECO:0000313" key="9">
    <source>
        <dbReference type="Proteomes" id="UP001140217"/>
    </source>
</evidence>
<comment type="subcellular location">
    <subcellularLocation>
        <location evidence="1 6">Nucleus</location>
    </subcellularLocation>
</comment>
<evidence type="ECO:0000256" key="6">
    <source>
        <dbReference type="HAMAP-Rule" id="MF_03056"/>
    </source>
</evidence>
<dbReference type="InterPro" id="IPR001680">
    <property type="entry name" value="WD40_rpt"/>
</dbReference>
<dbReference type="SMART" id="SM00320">
    <property type="entry name" value="WD40"/>
    <property type="match status" value="3"/>
</dbReference>
<dbReference type="PROSITE" id="PS00678">
    <property type="entry name" value="WD_REPEATS_1"/>
    <property type="match status" value="1"/>
</dbReference>
<dbReference type="InterPro" id="IPR019775">
    <property type="entry name" value="WD40_repeat_CS"/>
</dbReference>
<evidence type="ECO:0000256" key="1">
    <source>
        <dbReference type="ARBA" id="ARBA00004123"/>
    </source>
</evidence>
<proteinExistence type="inferred from homology"/>
<dbReference type="PROSITE" id="PS50294">
    <property type="entry name" value="WD_REPEATS_REGION"/>
    <property type="match status" value="1"/>
</dbReference>
<protein>
    <recommendedName>
        <fullName evidence="10">tRNA (guanine-N(7)-)-methyltransferase non-catalytic subunit</fullName>
    </recommendedName>
</protein>
<dbReference type="Proteomes" id="UP001140217">
    <property type="component" value="Unassembled WGS sequence"/>
</dbReference>
<dbReference type="PANTHER" id="PTHR16288:SF0">
    <property type="entry name" value="TRNA (GUANINE-N(7)-)-METHYLTRANSFERASE NON-CATALYTIC SUBUNIT WDR4"/>
    <property type="match status" value="1"/>
</dbReference>
<evidence type="ECO:0000256" key="5">
    <source>
        <dbReference type="ARBA" id="ARBA00023242"/>
    </source>
</evidence>
<dbReference type="EMBL" id="JANBUL010000048">
    <property type="protein sequence ID" value="KAJ2783397.1"/>
    <property type="molecule type" value="Genomic_DNA"/>
</dbReference>
<dbReference type="Pfam" id="PF00400">
    <property type="entry name" value="WD40"/>
    <property type="match status" value="1"/>
</dbReference>
<feature type="repeat" description="WD" evidence="7">
    <location>
        <begin position="177"/>
        <end position="219"/>
    </location>
</feature>
<comment type="function">
    <text evidence="6">Required for the formation of N(7)-methylguanine at position 46 (m7G46) in tRNA. In the complex, it is required to stabilize and induce conformational changes of the catalytic subunit.</text>
</comment>
<comment type="similarity">
    <text evidence="6">Belongs to the WD repeat TRM82 family.</text>
</comment>
<sequence>MPRLPITLMASSPAGLAMLAFDADFHIVDRTGKVVASTTVEADGVARISRAGKGAVKAAAFSRDAGLFAACTSEKEMAIYSTGDWALVRSHVAEKRVNAIAFDPQGAFLVTADKFGDAHRVPAAAAEGAAELLLGHVSILCDVAFSYGPRPLVLTCDRDEKLRISRYPNAYNIEAFGLGHTEFVTSVATAQFAPDVAVTGAGDGTVRLWDVATGRLLQTVRLEGLLAGYYADGRAARGENSYVDRTAAAERYGVLRVRAAEGLRAFVAVVERIPAVVVLPLGDGPALGPASVVDVASPPTDVAVLGDRVVVSYAPGPGGDLAVALSWSGGTAAADEALSSALNALPTGEADAVAPVPSIFVWGSKTHLDRPAGDDEDGE</sequence>
<gene>
    <name evidence="8" type="ORF">H4R18_001712</name>
</gene>
<dbReference type="GO" id="GO:0043527">
    <property type="term" value="C:tRNA methyltransferase complex"/>
    <property type="evidence" value="ECO:0007669"/>
    <property type="project" value="TreeGrafter"/>
</dbReference>
<dbReference type="PROSITE" id="PS50082">
    <property type="entry name" value="WD_REPEATS_2"/>
    <property type="match status" value="1"/>
</dbReference>
<dbReference type="SUPFAM" id="SSF50960">
    <property type="entry name" value="TolB, C-terminal domain"/>
    <property type="match status" value="1"/>
</dbReference>
<keyword evidence="5 6" id="KW-0539">Nucleus</keyword>
<dbReference type="OrthoDB" id="339900at2759"/>
<dbReference type="GO" id="GO:0005634">
    <property type="term" value="C:nucleus"/>
    <property type="evidence" value="ECO:0007669"/>
    <property type="project" value="UniProtKB-SubCell"/>
</dbReference>
<evidence type="ECO:0008006" key="10">
    <source>
        <dbReference type="Google" id="ProtNLM"/>
    </source>
</evidence>
<accession>A0A9W8HEU7</accession>
<evidence type="ECO:0000313" key="8">
    <source>
        <dbReference type="EMBL" id="KAJ2783397.1"/>
    </source>
</evidence>
<organism evidence="8 9">
    <name type="scientific">Coemansia javaensis</name>
    <dbReference type="NCBI Taxonomy" id="2761396"/>
    <lineage>
        <taxon>Eukaryota</taxon>
        <taxon>Fungi</taxon>
        <taxon>Fungi incertae sedis</taxon>
        <taxon>Zoopagomycota</taxon>
        <taxon>Kickxellomycotina</taxon>
        <taxon>Kickxellomycetes</taxon>
        <taxon>Kickxellales</taxon>
        <taxon>Kickxellaceae</taxon>
        <taxon>Coemansia</taxon>
    </lineage>
</organism>
<dbReference type="GO" id="GO:0106004">
    <property type="term" value="P:tRNA (guanine-N7)-methylation"/>
    <property type="evidence" value="ECO:0007669"/>
    <property type="project" value="UniProtKB-UniRule"/>
</dbReference>